<dbReference type="RefSeq" id="WP_283414163.1">
    <property type="nucleotide sequence ID" value="NZ_FXUA01000007.1"/>
</dbReference>
<accession>A0ABY1PDP2</accession>
<dbReference type="InterPro" id="IPR015914">
    <property type="entry name" value="PAPs_N"/>
</dbReference>
<organism evidence="5 6">
    <name type="scientific">Algoriphagus winogradskyi</name>
    <dbReference type="NCBI Taxonomy" id="237017"/>
    <lineage>
        <taxon>Bacteria</taxon>
        <taxon>Pseudomonadati</taxon>
        <taxon>Bacteroidota</taxon>
        <taxon>Cytophagia</taxon>
        <taxon>Cytophagales</taxon>
        <taxon>Cyclobacteriaceae</taxon>
        <taxon>Algoriphagus</taxon>
    </lineage>
</organism>
<keyword evidence="1 2" id="KW-0732">Signal</keyword>
<evidence type="ECO:0000256" key="1">
    <source>
        <dbReference type="ARBA" id="ARBA00022729"/>
    </source>
</evidence>
<protein>
    <submittedName>
        <fullName evidence="5">Purple acid Phosphatase, N-terminal domain</fullName>
    </submittedName>
</protein>
<evidence type="ECO:0000313" key="5">
    <source>
        <dbReference type="EMBL" id="SMP31549.1"/>
    </source>
</evidence>
<feature type="signal peptide" evidence="2">
    <location>
        <begin position="1"/>
        <end position="23"/>
    </location>
</feature>
<dbReference type="EMBL" id="FXUA01000007">
    <property type="protein sequence ID" value="SMP31549.1"/>
    <property type="molecule type" value="Genomic_DNA"/>
</dbReference>
<dbReference type="Gene3D" id="3.60.21.10">
    <property type="match status" value="1"/>
</dbReference>
<dbReference type="Gene3D" id="2.60.40.380">
    <property type="entry name" value="Purple acid phosphatase-like, N-terminal"/>
    <property type="match status" value="1"/>
</dbReference>
<evidence type="ECO:0000259" key="4">
    <source>
        <dbReference type="Pfam" id="PF16656"/>
    </source>
</evidence>
<dbReference type="PANTHER" id="PTHR22953:SF153">
    <property type="entry name" value="PURPLE ACID PHOSPHATASE"/>
    <property type="match status" value="1"/>
</dbReference>
<dbReference type="SUPFAM" id="SSF56300">
    <property type="entry name" value="Metallo-dependent phosphatases"/>
    <property type="match status" value="1"/>
</dbReference>
<dbReference type="Proteomes" id="UP001157915">
    <property type="component" value="Unassembled WGS sequence"/>
</dbReference>
<evidence type="ECO:0000259" key="3">
    <source>
        <dbReference type="Pfam" id="PF00149"/>
    </source>
</evidence>
<dbReference type="InterPro" id="IPR029052">
    <property type="entry name" value="Metallo-depent_PP-like"/>
</dbReference>
<keyword evidence="6" id="KW-1185">Reference proteome</keyword>
<sequence length="456" mass="51742">MNTSIKIAFVFLCLAASYSNLIAQNFKPSEFPDRIILTWSDDPMSTQSVTWRTSSDVSVSKAQFILAPNTPIYLDSVETIIASTESLEVDNVAANYHSVTFRDLNAATTYAYRVGNEDTWSEWFQFTTAPKKGTPFTFAYFGDAQNNLKSQWSRIIRQAYSNLPKAAFMVHAGDLINSTQSDSEWGEWNYAGGFINAMIPSVSTPGNHEYDSEEDGTLVLDYHWQKQFTFPRNGPNEFSETVYYIDYSDLRLISLNSQEIVQNEKSMETQKVWLEKVLAENTQKWTIITFHHPIYSSGTGRDNKEFREAFKPIFDKYKVDLVLQGHDHSYGRGRNLPSGVANQDPAAQGPVYVVSVSGPKMYNLTFDKWMDRAASNTQLYQLISIEGDRLSYGAYTATGDLYDAFDLIKDGVQPKQFIDRADKAIQEAIELTPGSDKKMTPEEMAEYMRTYKKGNE</sequence>
<dbReference type="Pfam" id="PF16656">
    <property type="entry name" value="Pur_ac_phosph_N"/>
    <property type="match status" value="1"/>
</dbReference>
<dbReference type="InterPro" id="IPR039331">
    <property type="entry name" value="PAPs-like"/>
</dbReference>
<reference evidence="5 6" key="1">
    <citation type="submission" date="2017-05" db="EMBL/GenBank/DDBJ databases">
        <authorList>
            <person name="Varghese N."/>
            <person name="Submissions S."/>
        </authorList>
    </citation>
    <scope>NUCLEOTIDE SEQUENCE [LARGE SCALE GENOMIC DNA]</scope>
    <source>
        <strain evidence="5 6">DSM 15360</strain>
    </source>
</reference>
<name>A0ABY1PDP2_9BACT</name>
<dbReference type="InterPro" id="IPR008963">
    <property type="entry name" value="Purple_acid_Pase-like_N"/>
</dbReference>
<dbReference type="Pfam" id="PF00149">
    <property type="entry name" value="Metallophos"/>
    <property type="match status" value="1"/>
</dbReference>
<comment type="caution">
    <text evidence="5">The sequence shown here is derived from an EMBL/GenBank/DDBJ whole genome shotgun (WGS) entry which is preliminary data.</text>
</comment>
<gene>
    <name evidence="5" type="ORF">SAMN06265367_107142</name>
</gene>
<dbReference type="InterPro" id="IPR004843">
    <property type="entry name" value="Calcineurin-like_PHP"/>
</dbReference>
<dbReference type="SUPFAM" id="SSF49363">
    <property type="entry name" value="Purple acid phosphatase, N-terminal domain"/>
    <property type="match status" value="1"/>
</dbReference>
<feature type="domain" description="Calcineurin-like phosphoesterase" evidence="3">
    <location>
        <begin position="139"/>
        <end position="330"/>
    </location>
</feature>
<feature type="domain" description="Purple acid phosphatase N-terminal" evidence="4">
    <location>
        <begin position="32"/>
        <end position="128"/>
    </location>
</feature>
<evidence type="ECO:0000256" key="2">
    <source>
        <dbReference type="SAM" id="SignalP"/>
    </source>
</evidence>
<proteinExistence type="predicted"/>
<feature type="chain" id="PRO_5046760242" evidence="2">
    <location>
        <begin position="24"/>
        <end position="456"/>
    </location>
</feature>
<evidence type="ECO:0000313" key="6">
    <source>
        <dbReference type="Proteomes" id="UP001157915"/>
    </source>
</evidence>
<dbReference type="PANTHER" id="PTHR22953">
    <property type="entry name" value="ACID PHOSPHATASE RELATED"/>
    <property type="match status" value="1"/>
</dbReference>